<dbReference type="SUPFAM" id="SSF82171">
    <property type="entry name" value="DPP6 N-terminal domain-like"/>
    <property type="match status" value="1"/>
</dbReference>
<dbReference type="InterPro" id="IPR013022">
    <property type="entry name" value="Xyl_isomerase-like_TIM-brl"/>
</dbReference>
<dbReference type="InterPro" id="IPR011042">
    <property type="entry name" value="6-blade_b-propeller_TolB-like"/>
</dbReference>
<dbReference type="AlphaFoldDB" id="W0FIL6"/>
<dbReference type="SUPFAM" id="SSF51658">
    <property type="entry name" value="Xylose isomerase-like"/>
    <property type="match status" value="1"/>
</dbReference>
<dbReference type="InterPro" id="IPR011659">
    <property type="entry name" value="WD40"/>
</dbReference>
<dbReference type="PANTHER" id="PTHR36842">
    <property type="entry name" value="PROTEIN TOLB HOMOLOG"/>
    <property type="match status" value="1"/>
</dbReference>
<reference evidence="3" key="1">
    <citation type="journal article" date="2013" name="PLoS ONE">
        <title>Metagenomic insights into the carbohydrate-active enzymes carried by the microorganisms adhering to solid digesta in the rumen of cows.</title>
        <authorList>
            <person name="Wang L."/>
            <person name="Hatem A."/>
            <person name="Catalyurek U.V."/>
            <person name="Morrison M."/>
            <person name="Yu Z."/>
        </authorList>
    </citation>
    <scope>NUCLEOTIDE SEQUENCE</scope>
</reference>
<organism evidence="3">
    <name type="scientific">uncultured bacterium Contig13</name>
    <dbReference type="NCBI Taxonomy" id="1393410"/>
    <lineage>
        <taxon>Bacteria</taxon>
        <taxon>environmental samples</taxon>
    </lineage>
</organism>
<dbReference type="EMBL" id="KC246801">
    <property type="protein sequence ID" value="AHF24653.1"/>
    <property type="molecule type" value="Genomic_DNA"/>
</dbReference>
<evidence type="ECO:0000313" key="3">
    <source>
        <dbReference type="EMBL" id="AHF24653.1"/>
    </source>
</evidence>
<comment type="similarity">
    <text evidence="1">Belongs to the TolB family.</text>
</comment>
<accession>W0FIL6</accession>
<dbReference type="Pfam" id="PF01261">
    <property type="entry name" value="AP_endonuc_2"/>
    <property type="match status" value="1"/>
</dbReference>
<name>W0FIL6_9BACT</name>
<sequence>MAATAVTPEIRPFRQRSGRGGFPGLTERRDEEVTMKYGINLYGVLRNRKDTLAALKELRKLGFSSVEPCVAPAVIEGMEHVFWPADWLTAHAEEIRAMGLEIFSVHLVGWDPAPQREALKDLAVNCGIRHFVVKSPQALTETALHETALAYTVLAETLETAGAEVLLHNERDDIAARFAGKTAYERLIDLCLGKVGAQVDAGWALAGGEDPEALLWRMGDRVRSLHYKDFALSGGDAVPTVLGKGELDLTACLQFARFSGIPQIVDLDAFGANPAEDLSESLQSLASRTQERQPSVSYLNTLDTVTGEIKTLRRFDRVIEAPNWLKNSNAMIFNSQGHIYRYDLETGEEALIDSGECDDCNNDHVVSPDEFMIAVSNSTRGGFISSRIYVLPIGGGHPRLVTPNAPSYLHGWSPDGKEFAYCAFREINGAFRGDIYTIPFEGGEEKRLTFEGFNDGPEYSPDGKHIWFISTRTGLMQVWRMNRDGSGQTQMTFTERNNWFGHVSPDGEKVVYLSYGRDDLEAGEHLPNMRVELRLMNADGSDDHRLLTFFGGQGSINVNSWAADSRHIAFVSYELLHK</sequence>
<feature type="domain" description="Xylose isomerase-like TIM barrel" evidence="2">
    <location>
        <begin position="56"/>
        <end position="286"/>
    </location>
</feature>
<dbReference type="InterPro" id="IPR036237">
    <property type="entry name" value="Xyl_isomerase-like_sf"/>
</dbReference>
<dbReference type="Gene3D" id="3.20.20.150">
    <property type="entry name" value="Divalent-metal-dependent TIM barrel enzymes"/>
    <property type="match status" value="1"/>
</dbReference>
<dbReference type="PANTHER" id="PTHR36842:SF1">
    <property type="entry name" value="PROTEIN TOLB"/>
    <property type="match status" value="1"/>
</dbReference>
<protein>
    <submittedName>
        <fullName evidence="3">Periplasmic component of the Tol biopolymer transport system</fullName>
    </submittedName>
</protein>
<dbReference type="Gene3D" id="2.120.10.30">
    <property type="entry name" value="TolB, C-terminal domain"/>
    <property type="match status" value="1"/>
</dbReference>
<evidence type="ECO:0000256" key="1">
    <source>
        <dbReference type="ARBA" id="ARBA00009820"/>
    </source>
</evidence>
<proteinExistence type="inferred from homology"/>
<dbReference type="Pfam" id="PF07676">
    <property type="entry name" value="PD40"/>
    <property type="match status" value="2"/>
</dbReference>
<dbReference type="PROSITE" id="PS00018">
    <property type="entry name" value="EF_HAND_1"/>
    <property type="match status" value="1"/>
</dbReference>
<dbReference type="InterPro" id="IPR018247">
    <property type="entry name" value="EF_Hand_1_Ca_BS"/>
</dbReference>
<evidence type="ECO:0000259" key="2">
    <source>
        <dbReference type="Pfam" id="PF01261"/>
    </source>
</evidence>